<keyword evidence="2" id="KW-1185">Reference proteome</keyword>
<evidence type="ECO:0000313" key="1">
    <source>
        <dbReference type="EMBL" id="GAA3130225.1"/>
    </source>
</evidence>
<dbReference type="EMBL" id="BAAAUG010000123">
    <property type="protein sequence ID" value="GAA3130225.1"/>
    <property type="molecule type" value="Genomic_DNA"/>
</dbReference>
<gene>
    <name evidence="1" type="ORF">GCM10010449_59160</name>
</gene>
<evidence type="ECO:0000313" key="2">
    <source>
        <dbReference type="Proteomes" id="UP001501637"/>
    </source>
</evidence>
<sequence>MLRIHFSAGDLARTRIAEQPDPLWETVLSLHQLRERRREPVLDGWRRRRSARAARTLRILSPLMPPRGYFPDFLTPAEGSGGLECGIDAVLSTPRSQLRTEVGLLASDNPLPPWARRLAEGEVSTLHRLGQALREYHASVLEPAWRDISSRIEGDRRYRTETQCRLGTEEMLRTFAPVLRWQPPVLLADYPVERDVQLAGRGLLFVPSYFCRRTPVALLDENLWPVLVYPARLRYPEALATPDARLAPLLGHTRAAVLEALQVPCTTSELARCAGVSLSSASEHASVLRRAGLIASTRERHHMHHTLTQLGSHLLTGVLVG</sequence>
<dbReference type="SUPFAM" id="SSF46785">
    <property type="entry name" value="Winged helix' DNA-binding domain"/>
    <property type="match status" value="1"/>
</dbReference>
<organism evidence="1 2">
    <name type="scientific">Streptomyces rectiviolaceus</name>
    <dbReference type="NCBI Taxonomy" id="332591"/>
    <lineage>
        <taxon>Bacteria</taxon>
        <taxon>Bacillati</taxon>
        <taxon>Actinomycetota</taxon>
        <taxon>Actinomycetes</taxon>
        <taxon>Kitasatosporales</taxon>
        <taxon>Streptomycetaceae</taxon>
        <taxon>Streptomyces</taxon>
    </lineage>
</organism>
<dbReference type="PANTHER" id="PTHR43132">
    <property type="entry name" value="ARSENICAL RESISTANCE OPERON REPRESSOR ARSR-RELATED"/>
    <property type="match status" value="1"/>
</dbReference>
<protein>
    <submittedName>
        <fullName evidence="1">Winged helix-turn-helix domain-containing protein</fullName>
    </submittedName>
</protein>
<dbReference type="InterPro" id="IPR036390">
    <property type="entry name" value="WH_DNA-bd_sf"/>
</dbReference>
<reference evidence="2" key="1">
    <citation type="journal article" date="2019" name="Int. J. Syst. Evol. Microbiol.">
        <title>The Global Catalogue of Microorganisms (GCM) 10K type strain sequencing project: providing services to taxonomists for standard genome sequencing and annotation.</title>
        <authorList>
            <consortium name="The Broad Institute Genomics Platform"/>
            <consortium name="The Broad Institute Genome Sequencing Center for Infectious Disease"/>
            <person name="Wu L."/>
            <person name="Ma J."/>
        </authorList>
    </citation>
    <scope>NUCLEOTIDE SEQUENCE [LARGE SCALE GENOMIC DNA]</scope>
    <source>
        <strain evidence="2">JCM 9092</strain>
    </source>
</reference>
<name>A0ABP6MY80_9ACTN</name>
<dbReference type="CDD" id="cd00090">
    <property type="entry name" value="HTH_ARSR"/>
    <property type="match status" value="1"/>
</dbReference>
<dbReference type="PANTHER" id="PTHR43132:SF8">
    <property type="entry name" value="HTH-TYPE TRANSCRIPTIONAL REGULATOR KMTR"/>
    <property type="match status" value="1"/>
</dbReference>
<dbReference type="Gene3D" id="1.10.10.10">
    <property type="entry name" value="Winged helix-like DNA-binding domain superfamily/Winged helix DNA-binding domain"/>
    <property type="match status" value="1"/>
</dbReference>
<dbReference type="InterPro" id="IPR036388">
    <property type="entry name" value="WH-like_DNA-bd_sf"/>
</dbReference>
<accession>A0ABP6MY80</accession>
<proteinExistence type="predicted"/>
<dbReference type="InterPro" id="IPR051011">
    <property type="entry name" value="Metal_resp_trans_reg"/>
</dbReference>
<dbReference type="Proteomes" id="UP001501637">
    <property type="component" value="Unassembled WGS sequence"/>
</dbReference>
<dbReference type="Pfam" id="PF12840">
    <property type="entry name" value="HTH_20"/>
    <property type="match status" value="1"/>
</dbReference>
<comment type="caution">
    <text evidence="1">The sequence shown here is derived from an EMBL/GenBank/DDBJ whole genome shotgun (WGS) entry which is preliminary data.</text>
</comment>
<dbReference type="InterPro" id="IPR011991">
    <property type="entry name" value="ArsR-like_HTH"/>
</dbReference>